<dbReference type="PANTHER" id="PTHR33463:SF203">
    <property type="entry name" value="AAA+ ATPASE DOMAIN-CONTAINING PROTEIN"/>
    <property type="match status" value="1"/>
</dbReference>
<dbReference type="InterPro" id="IPR002182">
    <property type="entry name" value="NB-ARC"/>
</dbReference>
<evidence type="ECO:0000256" key="4">
    <source>
        <dbReference type="ARBA" id="ARBA00022821"/>
    </source>
</evidence>
<dbReference type="GO" id="GO:0043531">
    <property type="term" value="F:ADP binding"/>
    <property type="evidence" value="ECO:0007669"/>
    <property type="project" value="InterPro"/>
</dbReference>
<dbReference type="PANTHER" id="PTHR33463">
    <property type="entry name" value="NB-ARC DOMAIN-CONTAINING PROTEIN-RELATED"/>
    <property type="match status" value="1"/>
</dbReference>
<dbReference type="Gene3D" id="1.10.10.10">
    <property type="entry name" value="Winged helix-like DNA-binding domain superfamily/Winged helix DNA-binding domain"/>
    <property type="match status" value="1"/>
</dbReference>
<sequence length="593" mass="68037">MEVFSAVVEKIVEKVTDHFFTRIVNGVLDTVAHHAPPYDIWFKSTTIYESFESRRLVFEEIMEALRDDKIYIIGIHGTGGVGKTKMAEEIGKQAKENKLFDKVAMTSVSQNPDVRKIQGELADCLRLKLDSETEIGRAEHEAWDLFNKKVKNSIDSSEMESVAKEVCRECAGMPLAILVVGGVLMNYKNKETWEDALEQLRNSRLSNIEGMEAMVCSPIELSYKFLESADVKACFLLCCLFQEDAQISIDDLVRYGVGMRFLRNLDTMEKARNRVHMLVDTLKTSSLLLEGKDKNLVKMHDVIRDVAISIASKEEYGFLVTTSGKEWPEKDEYERCKVLSLWSNNIYELPNELECPELHTLVLDCNKPSLKVPNGFFNGIKKLNVLHLSNMHISSLPKLVNLRMLCLNNCRFVDMALLIKELPKLEILSLVDSRIKEMEELAPEIRQLTHLRVLDLRKCYNLVIFPSHVISNLSRLEELCISDEFNGWEVEASVPLKDEFNILMERAEELYLDNLRGLKKVLHAKDEEGFSELKHLSIDNCNDMNHLFSKPKLSSQYQGRCSGPFCKLKVAFPVLEEFRILNLKNTRKIWDNQ</sequence>
<dbReference type="InterPro" id="IPR001611">
    <property type="entry name" value="Leu-rich_rpt"/>
</dbReference>
<dbReference type="InterPro" id="IPR057135">
    <property type="entry name" value="At4g27190-like_LRR"/>
</dbReference>
<proteinExistence type="inferred from homology"/>
<evidence type="ECO:0000256" key="3">
    <source>
        <dbReference type="ARBA" id="ARBA00022737"/>
    </source>
</evidence>
<dbReference type="GO" id="GO:0005524">
    <property type="term" value="F:ATP binding"/>
    <property type="evidence" value="ECO:0007669"/>
    <property type="project" value="UniProtKB-KW"/>
</dbReference>
<evidence type="ECO:0000259" key="7">
    <source>
        <dbReference type="Pfam" id="PF23247"/>
    </source>
</evidence>
<reference evidence="8 9" key="1">
    <citation type="submission" date="2019-09" db="EMBL/GenBank/DDBJ databases">
        <title>A chromosome-level genome assembly of the Chinese tupelo Nyssa sinensis.</title>
        <authorList>
            <person name="Yang X."/>
            <person name="Kang M."/>
            <person name="Yang Y."/>
            <person name="Xiong H."/>
            <person name="Wang M."/>
            <person name="Zhang Z."/>
            <person name="Wang Z."/>
            <person name="Wu H."/>
            <person name="Ma T."/>
            <person name="Liu J."/>
            <person name="Xi Z."/>
        </authorList>
    </citation>
    <scope>NUCLEOTIDE SEQUENCE [LARGE SCALE GENOMIC DNA]</scope>
    <source>
        <strain evidence="8">J267</strain>
        <tissue evidence="8">Leaf</tissue>
    </source>
</reference>
<evidence type="ECO:0000313" key="9">
    <source>
        <dbReference type="Proteomes" id="UP000325577"/>
    </source>
</evidence>
<dbReference type="Gene3D" id="3.80.10.10">
    <property type="entry name" value="Ribonuclease Inhibitor"/>
    <property type="match status" value="1"/>
</dbReference>
<evidence type="ECO:0000259" key="6">
    <source>
        <dbReference type="Pfam" id="PF00931"/>
    </source>
</evidence>
<dbReference type="InterPro" id="IPR050905">
    <property type="entry name" value="Plant_NBS-LRR"/>
</dbReference>
<evidence type="ECO:0008006" key="10">
    <source>
        <dbReference type="Google" id="ProtNLM"/>
    </source>
</evidence>
<dbReference type="Pfam" id="PF23247">
    <property type="entry name" value="LRR_RPS2"/>
    <property type="match status" value="1"/>
</dbReference>
<dbReference type="EMBL" id="CM018040">
    <property type="protein sequence ID" value="KAA8535569.1"/>
    <property type="molecule type" value="Genomic_DNA"/>
</dbReference>
<keyword evidence="9" id="KW-1185">Reference proteome</keyword>
<keyword evidence="4" id="KW-0611">Plant defense</keyword>
<dbReference type="InterPro" id="IPR027417">
    <property type="entry name" value="P-loop_NTPase"/>
</dbReference>
<keyword evidence="3" id="KW-0677">Repeat</keyword>
<evidence type="ECO:0000256" key="2">
    <source>
        <dbReference type="ARBA" id="ARBA00022614"/>
    </source>
</evidence>
<keyword evidence="5" id="KW-0067">ATP-binding</keyword>
<comment type="similarity">
    <text evidence="1">Belongs to the disease resistance NB-LRR family.</text>
</comment>
<dbReference type="Proteomes" id="UP000325577">
    <property type="component" value="Linkage Group LG17"/>
</dbReference>
<name>A0A5J5AYX2_9ASTE</name>
<dbReference type="PROSITE" id="PS51450">
    <property type="entry name" value="LRR"/>
    <property type="match status" value="1"/>
</dbReference>
<gene>
    <name evidence="8" type="ORF">F0562_030572</name>
</gene>
<keyword evidence="2" id="KW-0433">Leucine-rich repeat</keyword>
<dbReference type="AlphaFoldDB" id="A0A5J5AYX2"/>
<evidence type="ECO:0000256" key="1">
    <source>
        <dbReference type="ARBA" id="ARBA00008894"/>
    </source>
</evidence>
<dbReference type="InterPro" id="IPR032675">
    <property type="entry name" value="LRR_dom_sf"/>
</dbReference>
<dbReference type="SUPFAM" id="SSF52058">
    <property type="entry name" value="L domain-like"/>
    <property type="match status" value="1"/>
</dbReference>
<feature type="domain" description="Disease resistance protein At4g27190-like leucine-rich repeats" evidence="7">
    <location>
        <begin position="428"/>
        <end position="549"/>
    </location>
</feature>
<accession>A0A5J5AYX2</accession>
<dbReference type="SUPFAM" id="SSF52540">
    <property type="entry name" value="P-loop containing nucleoside triphosphate hydrolases"/>
    <property type="match status" value="1"/>
</dbReference>
<dbReference type="GO" id="GO:0006952">
    <property type="term" value="P:defense response"/>
    <property type="evidence" value="ECO:0007669"/>
    <property type="project" value="UniProtKB-KW"/>
</dbReference>
<evidence type="ECO:0000256" key="5">
    <source>
        <dbReference type="ARBA" id="ARBA00022840"/>
    </source>
</evidence>
<evidence type="ECO:0000313" key="8">
    <source>
        <dbReference type="EMBL" id="KAA8535569.1"/>
    </source>
</evidence>
<dbReference type="InterPro" id="IPR042197">
    <property type="entry name" value="Apaf_helical"/>
</dbReference>
<feature type="domain" description="NB-ARC" evidence="6">
    <location>
        <begin position="58"/>
        <end position="133"/>
    </location>
</feature>
<dbReference type="Gene3D" id="1.10.8.430">
    <property type="entry name" value="Helical domain of apoptotic protease-activating factors"/>
    <property type="match status" value="1"/>
</dbReference>
<dbReference type="PRINTS" id="PR00364">
    <property type="entry name" value="DISEASERSIST"/>
</dbReference>
<dbReference type="OrthoDB" id="3794806at2759"/>
<organism evidence="8 9">
    <name type="scientific">Nyssa sinensis</name>
    <dbReference type="NCBI Taxonomy" id="561372"/>
    <lineage>
        <taxon>Eukaryota</taxon>
        <taxon>Viridiplantae</taxon>
        <taxon>Streptophyta</taxon>
        <taxon>Embryophyta</taxon>
        <taxon>Tracheophyta</taxon>
        <taxon>Spermatophyta</taxon>
        <taxon>Magnoliopsida</taxon>
        <taxon>eudicotyledons</taxon>
        <taxon>Gunneridae</taxon>
        <taxon>Pentapetalae</taxon>
        <taxon>asterids</taxon>
        <taxon>Cornales</taxon>
        <taxon>Nyssaceae</taxon>
        <taxon>Nyssa</taxon>
    </lineage>
</organism>
<keyword evidence="5" id="KW-0547">Nucleotide-binding</keyword>
<protein>
    <recommendedName>
        <fullName evidence="10">NB-ARC domain-containing protein</fullName>
    </recommendedName>
</protein>
<dbReference type="Pfam" id="PF00931">
    <property type="entry name" value="NB-ARC"/>
    <property type="match status" value="1"/>
</dbReference>
<dbReference type="InterPro" id="IPR036388">
    <property type="entry name" value="WH-like_DNA-bd_sf"/>
</dbReference>